<feature type="region of interest" description="Disordered" evidence="1">
    <location>
        <begin position="619"/>
        <end position="647"/>
    </location>
</feature>
<dbReference type="EMBL" id="JBANRG010000003">
    <property type="protein sequence ID" value="KAK7468451.1"/>
    <property type="molecule type" value="Genomic_DNA"/>
</dbReference>
<accession>A0ABR1JVT3</accession>
<proteinExistence type="predicted"/>
<gene>
    <name evidence="2" type="ORF">VKT23_002963</name>
</gene>
<sequence>MLLGLPQFQPFPSFRYFLDEWCAAVLSNHLHDSNVFTQAIFGRCTSRITFIYFTFTKSTLFKMKYTSFLSTSLILLPAFTQTFALSINNPRSSLVTRAGTQFITGPCTSDADCASGCCGFKSGKCAGPVIAQERDGGCGFGDSQPNNRAAQAIQGPNAEAAPGVNNGASGSSAANGQTSATRAASTRTATSSAATGTQFITGACSSDADCASGCCGFKSGKCAGPVIAQERDGGCGFGDPQPNNRAAQAIQGPNAEAAPGVNNNGNNNGNGSNQGSSSAKNGGQAASTATATSSAAASTGTQFITGTCSSDADCASGCCGFKSGKCAGPVIAQERDGGCGFGDPQPNNRAAQAIQGPNAEAAPGVNNNAGNGTASGNGNNNASGGQGAGNNNGNDQDAQSSLTLDPRVVASGFAQNGQQQPTDGQVASLTSKNNFINFCLTVNLPLTDGKQIKSGSCNPAPIGAIPSVDNMPSSKFVSPANGDTIQANKEFTISMAIKNLETGNFVNADSNYFAAPQQLNNQGQIIGHSHVVIEELDNGVGSTDPTDPRKFAYFKGINGKAQNGIVTADVTNGLPEGAYRMCSINAAANHQPVIVPIAQHGALDDCAYFTVSNNGGNGNGNAGGNARNGGNGTGAQNNRRQLFVREH</sequence>
<organism evidence="2 3">
    <name type="scientific">Marasmiellus scandens</name>
    <dbReference type="NCBI Taxonomy" id="2682957"/>
    <lineage>
        <taxon>Eukaryota</taxon>
        <taxon>Fungi</taxon>
        <taxon>Dikarya</taxon>
        <taxon>Basidiomycota</taxon>
        <taxon>Agaricomycotina</taxon>
        <taxon>Agaricomycetes</taxon>
        <taxon>Agaricomycetidae</taxon>
        <taxon>Agaricales</taxon>
        <taxon>Marasmiineae</taxon>
        <taxon>Omphalotaceae</taxon>
        <taxon>Marasmiellus</taxon>
    </lineage>
</organism>
<feature type="compositionally biased region" description="Gly residues" evidence="1">
    <location>
        <begin position="619"/>
        <end position="633"/>
    </location>
</feature>
<dbReference type="PANTHER" id="PTHR34587:SF2">
    <property type="entry name" value="G-PROTEIN COUPLED RECEPTORS FAMILY 1 PROFILE DOMAIN-CONTAINING PROTEIN"/>
    <property type="match status" value="1"/>
</dbReference>
<evidence type="ECO:0000256" key="1">
    <source>
        <dbReference type="SAM" id="MobiDB-lite"/>
    </source>
</evidence>
<evidence type="ECO:0000313" key="3">
    <source>
        <dbReference type="Proteomes" id="UP001498398"/>
    </source>
</evidence>
<keyword evidence="3" id="KW-1185">Reference proteome</keyword>
<feature type="compositionally biased region" description="Low complexity" evidence="1">
    <location>
        <begin position="165"/>
        <end position="192"/>
    </location>
</feature>
<dbReference type="PANTHER" id="PTHR34587">
    <property type="entry name" value="VWFA DOMAIN-CONTAINING PROTEIN"/>
    <property type="match status" value="1"/>
</dbReference>
<dbReference type="SMART" id="SM00286">
    <property type="entry name" value="PTI"/>
    <property type="match status" value="3"/>
</dbReference>
<feature type="region of interest" description="Disordered" evidence="1">
    <location>
        <begin position="359"/>
        <end position="400"/>
    </location>
</feature>
<dbReference type="InterPro" id="IPR053216">
    <property type="entry name" value="Appressorial_penetr-assoc"/>
</dbReference>
<feature type="region of interest" description="Disordered" evidence="1">
    <location>
        <begin position="255"/>
        <end position="285"/>
    </location>
</feature>
<protein>
    <submittedName>
        <fullName evidence="2">Uncharacterized protein</fullName>
    </submittedName>
</protein>
<feature type="compositionally biased region" description="Low complexity" evidence="1">
    <location>
        <begin position="359"/>
        <end position="383"/>
    </location>
</feature>
<comment type="caution">
    <text evidence="2">The sequence shown here is derived from an EMBL/GenBank/DDBJ whole genome shotgun (WGS) entry which is preliminary data.</text>
</comment>
<reference evidence="2 3" key="1">
    <citation type="submission" date="2024-01" db="EMBL/GenBank/DDBJ databases">
        <title>A draft genome for the cacao thread blight pathogen Marasmiellus scandens.</title>
        <authorList>
            <person name="Baruah I.K."/>
            <person name="Leung J."/>
            <person name="Bukari Y."/>
            <person name="Amoako-Attah I."/>
            <person name="Meinhardt L.W."/>
            <person name="Bailey B.A."/>
            <person name="Cohen S.P."/>
        </authorList>
    </citation>
    <scope>NUCLEOTIDE SEQUENCE [LARGE SCALE GENOMIC DNA]</scope>
    <source>
        <strain evidence="2 3">GH-19</strain>
    </source>
</reference>
<evidence type="ECO:0000313" key="2">
    <source>
        <dbReference type="EMBL" id="KAK7468451.1"/>
    </source>
</evidence>
<dbReference type="Proteomes" id="UP001498398">
    <property type="component" value="Unassembled WGS sequence"/>
</dbReference>
<feature type="region of interest" description="Disordered" evidence="1">
    <location>
        <begin position="158"/>
        <end position="192"/>
    </location>
</feature>
<name>A0ABR1JVT3_9AGAR</name>